<keyword evidence="5" id="KW-0997">Cell inner membrane</keyword>
<dbReference type="CDD" id="cd16922">
    <property type="entry name" value="HATPase_EvgS-ArcB-TorS-like"/>
    <property type="match status" value="1"/>
</dbReference>
<dbReference type="InterPro" id="IPR036097">
    <property type="entry name" value="HisK_dim/P_sf"/>
</dbReference>
<dbReference type="InterPro" id="IPR008207">
    <property type="entry name" value="Sig_transdc_His_kin_Hpt_dom"/>
</dbReference>
<evidence type="ECO:0000256" key="9">
    <source>
        <dbReference type="ARBA" id="ARBA00022777"/>
    </source>
</evidence>
<evidence type="ECO:0000256" key="10">
    <source>
        <dbReference type="ARBA" id="ARBA00022840"/>
    </source>
</evidence>
<dbReference type="InterPro" id="IPR011006">
    <property type="entry name" value="CheY-like_superfamily"/>
</dbReference>
<dbReference type="InterPro" id="IPR003594">
    <property type="entry name" value="HATPase_dom"/>
</dbReference>
<sequence length="850" mass="95694">MNRKNNPEGVKGKVVTGFLLILFLALAAVFAMIHLAAQLTPPDTGISQSVTKLTLVSNMLSKLIDADGQARAYITTGQRRYLKKYRDDEKEIRSIADSLKYTSVMHTDQYLRMLVVDSLLDLKKATLENFFRQGKTAGSPILSTERLNQVLQRFNDTVAFSTKTIAHPVTPPLTKPRESEPAKKENIFKRLWSGLTGRSPSTDSIPVIQHSVGQMPDTIQTFTRLHDSTIAQVRTQLEQMGEEERIERQMAIERELLLLRTDQVILDEIRNVLILFEKEEINRAIEGSEKANLLVKKLWNTALILATVGLLTMLVFIVLIWKDLARSAFYRRQLEKARLLAEKLLKVKELFLANMSHEIRTPITSIIGFSERLSNTQLSSEQQDYLKYINTSSEHLLGLIDDLLDYSRIGSGKLSLESQPLVPKELLGEVYETLRPKAGKKGIEMLYTVTGDTGKAVKGDPLRIRQIIYNLLNNSLKFTEQGTIKLELDSRQVNEMTTLHIRVSDTGIGIPEEKQQEIFEEFTQVDEGITRKYGGSGLGLAICRKLTEMMNGTISLQSTPGEGTTVEITLQLPGYSGDISNPENERFTGIPRLEGKKILLAEDDETTRLLLISLLQETGAKVDAVPDGDKAWQLYAEHAEDYDLIITDIQMPLLSGPDLIEKINGFIREKGCKAPMAIGLTAHATPDDFELYRRKGLDRFLIKPFRQSALYQELNIILGFNYRHKDPQHEEISTPGKELNLEIFKDFSGNDPEALKKILESLVNNISTTVLSMKETFSNGDYRQLSLLAHRMLPNIRNLGASTESELLKQIEMAGRLDSPDREIIKALLEKAVDGLLAIAKALKDELMNY</sequence>
<dbReference type="Gene3D" id="1.20.120.160">
    <property type="entry name" value="HPT domain"/>
    <property type="match status" value="1"/>
</dbReference>
<evidence type="ECO:0000256" key="4">
    <source>
        <dbReference type="ARBA" id="ARBA00022475"/>
    </source>
</evidence>
<dbReference type="SUPFAM" id="SSF55874">
    <property type="entry name" value="ATPase domain of HSP90 chaperone/DNA topoisomerase II/histidine kinase"/>
    <property type="match status" value="1"/>
</dbReference>
<evidence type="ECO:0000259" key="19">
    <source>
        <dbReference type="PROSITE" id="PS50894"/>
    </source>
</evidence>
<evidence type="ECO:0000259" key="17">
    <source>
        <dbReference type="PROSITE" id="PS50109"/>
    </source>
</evidence>
<dbReference type="Gene3D" id="3.40.50.2300">
    <property type="match status" value="1"/>
</dbReference>
<evidence type="ECO:0000256" key="16">
    <source>
        <dbReference type="SAM" id="Phobius"/>
    </source>
</evidence>
<dbReference type="SMART" id="SM00388">
    <property type="entry name" value="HisKA"/>
    <property type="match status" value="1"/>
</dbReference>
<dbReference type="CDD" id="cd17546">
    <property type="entry name" value="REC_hyHK_CKI1_RcsC-like"/>
    <property type="match status" value="1"/>
</dbReference>
<dbReference type="Gene3D" id="1.10.287.130">
    <property type="match status" value="1"/>
</dbReference>
<keyword evidence="12" id="KW-0902">Two-component regulatory system</keyword>
<protein>
    <recommendedName>
        <fullName evidence="3">histidine kinase</fullName>
        <ecNumber evidence="3">2.7.13.3</ecNumber>
    </recommendedName>
</protein>
<evidence type="ECO:0000313" key="21">
    <source>
        <dbReference type="Proteomes" id="UP000053091"/>
    </source>
</evidence>
<keyword evidence="9 20" id="KW-0418">Kinase</keyword>
<dbReference type="CDD" id="cd00082">
    <property type="entry name" value="HisKA"/>
    <property type="match status" value="1"/>
</dbReference>
<keyword evidence="7" id="KW-0808">Transferase</keyword>
<dbReference type="OrthoDB" id="1046984at2"/>
<comment type="catalytic activity">
    <reaction evidence="1">
        <text>ATP + protein L-histidine = ADP + protein N-phospho-L-histidine.</text>
        <dbReference type="EC" id="2.7.13.3"/>
    </reaction>
</comment>
<dbReference type="SMART" id="SM00448">
    <property type="entry name" value="REC"/>
    <property type="match status" value="1"/>
</dbReference>
<dbReference type="InterPro" id="IPR036641">
    <property type="entry name" value="HPT_dom_sf"/>
</dbReference>
<keyword evidence="10" id="KW-0547">Nucleotide-binding</keyword>
<dbReference type="Proteomes" id="UP000053091">
    <property type="component" value="Unassembled WGS sequence"/>
</dbReference>
<dbReference type="RefSeq" id="WP_062039731.1">
    <property type="nucleotide sequence ID" value="NZ_DF968182.1"/>
</dbReference>
<keyword evidence="8 16" id="KW-0812">Transmembrane</keyword>
<feature type="modified residue" description="4-aspartylphosphate" evidence="15">
    <location>
        <position position="648"/>
    </location>
</feature>
<feature type="transmembrane region" description="Helical" evidence="16">
    <location>
        <begin position="298"/>
        <end position="321"/>
    </location>
</feature>
<dbReference type="GO" id="GO:0005886">
    <property type="term" value="C:plasma membrane"/>
    <property type="evidence" value="ECO:0007669"/>
    <property type="project" value="UniProtKB-SubCell"/>
</dbReference>
<evidence type="ECO:0000259" key="18">
    <source>
        <dbReference type="PROSITE" id="PS50110"/>
    </source>
</evidence>
<feature type="modified residue" description="Phosphohistidine" evidence="14">
    <location>
        <position position="790"/>
    </location>
</feature>
<evidence type="ECO:0000256" key="3">
    <source>
        <dbReference type="ARBA" id="ARBA00012438"/>
    </source>
</evidence>
<keyword evidence="11 16" id="KW-1133">Transmembrane helix</keyword>
<dbReference type="GO" id="GO:0000155">
    <property type="term" value="F:phosphorelay sensor kinase activity"/>
    <property type="evidence" value="ECO:0007669"/>
    <property type="project" value="InterPro"/>
</dbReference>
<dbReference type="SUPFAM" id="SSF47226">
    <property type="entry name" value="Histidine-containing phosphotransfer domain, HPT domain"/>
    <property type="match status" value="1"/>
</dbReference>
<dbReference type="PROSITE" id="PS50109">
    <property type="entry name" value="HIS_KIN"/>
    <property type="match status" value="1"/>
</dbReference>
<feature type="domain" description="HPt" evidence="19">
    <location>
        <begin position="751"/>
        <end position="850"/>
    </location>
</feature>
<evidence type="ECO:0000256" key="7">
    <source>
        <dbReference type="ARBA" id="ARBA00022679"/>
    </source>
</evidence>
<evidence type="ECO:0000256" key="11">
    <source>
        <dbReference type="ARBA" id="ARBA00022989"/>
    </source>
</evidence>
<dbReference type="InterPro" id="IPR001789">
    <property type="entry name" value="Sig_transdc_resp-reg_receiver"/>
</dbReference>
<comment type="subcellular location">
    <subcellularLocation>
        <location evidence="2">Cell inner membrane</location>
        <topology evidence="2">Multi-pass membrane protein</topology>
    </subcellularLocation>
</comment>
<dbReference type="PATRIC" id="fig|1678841.3.peg.1348"/>
<accession>A0A0S7C087</accession>
<dbReference type="Pfam" id="PF00512">
    <property type="entry name" value="HisKA"/>
    <property type="match status" value="1"/>
</dbReference>
<dbReference type="PANTHER" id="PTHR43047:SF64">
    <property type="entry name" value="HISTIDINE KINASE CONTAINING CHEY-HOMOLOGOUS RECEIVER DOMAIN AND PAS DOMAIN-RELATED"/>
    <property type="match status" value="1"/>
</dbReference>
<dbReference type="InterPro" id="IPR004358">
    <property type="entry name" value="Sig_transdc_His_kin-like_C"/>
</dbReference>
<dbReference type="PANTHER" id="PTHR43047">
    <property type="entry name" value="TWO-COMPONENT HISTIDINE PROTEIN KINASE"/>
    <property type="match status" value="1"/>
</dbReference>
<dbReference type="FunFam" id="1.10.287.130:FF:000001">
    <property type="entry name" value="Two-component sensor histidine kinase"/>
    <property type="match status" value="1"/>
</dbReference>
<proteinExistence type="predicted"/>
<dbReference type="SMART" id="SM00387">
    <property type="entry name" value="HATPase_c"/>
    <property type="match status" value="1"/>
</dbReference>
<keyword evidence="6 15" id="KW-0597">Phosphoprotein</keyword>
<dbReference type="InterPro" id="IPR005467">
    <property type="entry name" value="His_kinase_dom"/>
</dbReference>
<dbReference type="Gene3D" id="3.30.565.10">
    <property type="entry name" value="Histidine kinase-like ATPase, C-terminal domain"/>
    <property type="match status" value="1"/>
</dbReference>
<evidence type="ECO:0000256" key="12">
    <source>
        <dbReference type="ARBA" id="ARBA00023012"/>
    </source>
</evidence>
<dbReference type="PROSITE" id="PS50894">
    <property type="entry name" value="HPT"/>
    <property type="match status" value="1"/>
</dbReference>
<dbReference type="Pfam" id="PF02518">
    <property type="entry name" value="HATPase_c"/>
    <property type="match status" value="1"/>
</dbReference>
<dbReference type="PRINTS" id="PR00344">
    <property type="entry name" value="BCTRLSENSOR"/>
</dbReference>
<dbReference type="AlphaFoldDB" id="A0A0S7C087"/>
<keyword evidence="13 16" id="KW-0472">Membrane</keyword>
<evidence type="ECO:0000256" key="14">
    <source>
        <dbReference type="PROSITE-ProRule" id="PRU00110"/>
    </source>
</evidence>
<evidence type="ECO:0000256" key="6">
    <source>
        <dbReference type="ARBA" id="ARBA00022553"/>
    </source>
</evidence>
<organism evidence="20">
    <name type="scientific">Lentimicrobium saccharophilum</name>
    <dbReference type="NCBI Taxonomy" id="1678841"/>
    <lineage>
        <taxon>Bacteria</taxon>
        <taxon>Pseudomonadati</taxon>
        <taxon>Bacteroidota</taxon>
        <taxon>Bacteroidia</taxon>
        <taxon>Bacteroidales</taxon>
        <taxon>Lentimicrobiaceae</taxon>
        <taxon>Lentimicrobium</taxon>
    </lineage>
</organism>
<evidence type="ECO:0000256" key="1">
    <source>
        <dbReference type="ARBA" id="ARBA00000085"/>
    </source>
</evidence>
<gene>
    <name evidence="20" type="ORF">TBC1_111186</name>
</gene>
<feature type="domain" description="Histidine kinase" evidence="17">
    <location>
        <begin position="354"/>
        <end position="574"/>
    </location>
</feature>
<evidence type="ECO:0000256" key="8">
    <source>
        <dbReference type="ARBA" id="ARBA00022692"/>
    </source>
</evidence>
<dbReference type="SUPFAM" id="SSF52172">
    <property type="entry name" value="CheY-like"/>
    <property type="match status" value="1"/>
</dbReference>
<keyword evidence="21" id="KW-1185">Reference proteome</keyword>
<feature type="domain" description="Response regulatory" evidence="18">
    <location>
        <begin position="597"/>
        <end position="718"/>
    </location>
</feature>
<dbReference type="InterPro" id="IPR003661">
    <property type="entry name" value="HisK_dim/P_dom"/>
</dbReference>
<dbReference type="FunFam" id="3.30.565.10:FF:000010">
    <property type="entry name" value="Sensor histidine kinase RcsC"/>
    <property type="match status" value="1"/>
</dbReference>
<evidence type="ECO:0000256" key="13">
    <source>
        <dbReference type="ARBA" id="ARBA00023136"/>
    </source>
</evidence>
<keyword evidence="10" id="KW-0067">ATP-binding</keyword>
<evidence type="ECO:0000256" key="15">
    <source>
        <dbReference type="PROSITE-ProRule" id="PRU00169"/>
    </source>
</evidence>
<evidence type="ECO:0000256" key="2">
    <source>
        <dbReference type="ARBA" id="ARBA00004429"/>
    </source>
</evidence>
<name>A0A0S7C087_9BACT</name>
<dbReference type="Pfam" id="PF00072">
    <property type="entry name" value="Response_reg"/>
    <property type="match status" value="1"/>
</dbReference>
<dbReference type="EC" id="2.7.13.3" evidence="3"/>
<reference evidence="20" key="1">
    <citation type="journal article" date="2015" name="Genome Announc.">
        <title>Draft Genome Sequence of Bacteroidales Strain TBC1, a Novel Isolate from a Methanogenic Wastewater Treatment System.</title>
        <authorList>
            <person name="Tourlousse D.M."/>
            <person name="Matsuura N."/>
            <person name="Sun L."/>
            <person name="Toyonaga M."/>
            <person name="Kuroda K."/>
            <person name="Ohashi A."/>
            <person name="Cruz R."/>
            <person name="Yamaguchi T."/>
            <person name="Sekiguchi Y."/>
        </authorList>
    </citation>
    <scope>NUCLEOTIDE SEQUENCE [LARGE SCALE GENOMIC DNA]</scope>
    <source>
        <strain evidence="20">TBC1</strain>
    </source>
</reference>
<dbReference type="STRING" id="1678841.TBC1_111186"/>
<dbReference type="EMBL" id="DF968182">
    <property type="protein sequence ID" value="GAP43044.1"/>
    <property type="molecule type" value="Genomic_DNA"/>
</dbReference>
<dbReference type="SUPFAM" id="SSF47384">
    <property type="entry name" value="Homodimeric domain of signal transducing histidine kinase"/>
    <property type="match status" value="1"/>
</dbReference>
<dbReference type="PROSITE" id="PS50110">
    <property type="entry name" value="RESPONSE_REGULATORY"/>
    <property type="match status" value="1"/>
</dbReference>
<evidence type="ECO:0000313" key="20">
    <source>
        <dbReference type="EMBL" id="GAP43044.1"/>
    </source>
</evidence>
<dbReference type="InterPro" id="IPR036890">
    <property type="entry name" value="HATPase_C_sf"/>
</dbReference>
<evidence type="ECO:0000256" key="5">
    <source>
        <dbReference type="ARBA" id="ARBA00022519"/>
    </source>
</evidence>
<keyword evidence="4" id="KW-1003">Cell membrane</keyword>